<dbReference type="Pfam" id="PF06082">
    <property type="entry name" value="YjbH"/>
    <property type="match status" value="1"/>
</dbReference>
<evidence type="ECO:0000313" key="2">
    <source>
        <dbReference type="EMBL" id="GHC50435.1"/>
    </source>
</evidence>
<dbReference type="InterPro" id="IPR010344">
    <property type="entry name" value="YbjH"/>
</dbReference>
<feature type="signal peptide" evidence="1">
    <location>
        <begin position="1"/>
        <end position="29"/>
    </location>
</feature>
<proteinExistence type="predicted"/>
<evidence type="ECO:0008006" key="4">
    <source>
        <dbReference type="Google" id="ProtNLM"/>
    </source>
</evidence>
<comment type="caution">
    <text evidence="2">The sequence shown here is derived from an EMBL/GenBank/DDBJ whole genome shotgun (WGS) entry which is preliminary data.</text>
</comment>
<gene>
    <name evidence="2" type="ORF">GCM10007315_10920</name>
</gene>
<reference evidence="2" key="1">
    <citation type="journal article" date="2014" name="Int. J. Syst. Evol. Microbiol.">
        <title>Complete genome sequence of Corynebacterium casei LMG S-19264T (=DSM 44701T), isolated from a smear-ripened cheese.</title>
        <authorList>
            <consortium name="US DOE Joint Genome Institute (JGI-PGF)"/>
            <person name="Walter F."/>
            <person name="Albersmeier A."/>
            <person name="Kalinowski J."/>
            <person name="Ruckert C."/>
        </authorList>
    </citation>
    <scope>NUCLEOTIDE SEQUENCE</scope>
    <source>
        <strain evidence="2">KCTC 23310</strain>
    </source>
</reference>
<reference evidence="2" key="2">
    <citation type="submission" date="2020-09" db="EMBL/GenBank/DDBJ databases">
        <authorList>
            <person name="Sun Q."/>
            <person name="Kim S."/>
        </authorList>
    </citation>
    <scope>NUCLEOTIDE SEQUENCE</scope>
    <source>
        <strain evidence="2">KCTC 23310</strain>
    </source>
</reference>
<keyword evidence="1" id="KW-0732">Signal</keyword>
<dbReference type="EMBL" id="BMYJ01000003">
    <property type="protein sequence ID" value="GHC50435.1"/>
    <property type="molecule type" value="Genomic_DNA"/>
</dbReference>
<evidence type="ECO:0000256" key="1">
    <source>
        <dbReference type="SAM" id="SignalP"/>
    </source>
</evidence>
<dbReference type="RefSeq" id="WP_189410622.1">
    <property type="nucleotide sequence ID" value="NZ_BMYJ01000003.1"/>
</dbReference>
<evidence type="ECO:0000313" key="3">
    <source>
        <dbReference type="Proteomes" id="UP000638981"/>
    </source>
</evidence>
<dbReference type="AlphaFoldDB" id="A0A918WIF3"/>
<accession>A0A918WIF3</accession>
<organism evidence="2 3">
    <name type="scientific">Neogemmobacter tilapiae</name>
    <dbReference type="NCBI Taxonomy" id="875041"/>
    <lineage>
        <taxon>Bacteria</taxon>
        <taxon>Pseudomonadati</taxon>
        <taxon>Pseudomonadota</taxon>
        <taxon>Alphaproteobacteria</taxon>
        <taxon>Rhodobacterales</taxon>
        <taxon>Paracoccaceae</taxon>
        <taxon>Neogemmobacter</taxon>
    </lineage>
</organism>
<protein>
    <recommendedName>
        <fullName evidence="4">YjbH domain-containing protein</fullName>
    </recommendedName>
</protein>
<keyword evidence="3" id="KW-1185">Reference proteome</keyword>
<feature type="chain" id="PRO_5037365263" description="YjbH domain-containing protein" evidence="1">
    <location>
        <begin position="30"/>
        <end position="712"/>
    </location>
</feature>
<dbReference type="Proteomes" id="UP000638981">
    <property type="component" value="Unassembled WGS sequence"/>
</dbReference>
<name>A0A918WIF3_9RHOB</name>
<sequence length="712" mass="78861">MTRRHAPTRRARLAASTAVVAFAAHGALAEGRPSLNFYGVTGLIDMPSAEQQHDGAFTASTAHFGPISRHTLTFQITPRLSGSFRYQGVRDFNAVVPSKFDTYFDRSFDLRYQVLREGEYRPSVTVGLQDFVGTGLFAGEYVVATKNIGDDLKVTAGLGWGRLGSYGSIGQLFGDRPAIDIDRGGKINFGQWFQGDAAPFAGVEYRFNDHWSVKAEYSSDAYDMEATNRQTFDRNSPFNFGIEYRKDDAMQLGAYYMYGSQLGLAAHFFINPAQRPMGGVRDTAPFYVKPRPSRSADPDAWSPEWVSQPGIAPVLIKNVNSRVEDDGIVVEGISFTATTATVLIRNPRNDAEAQAIGRVARAMSQIMPASVEYFEIVPVVNGMKTSKVTVRRSDLEQLDYAVGGDAAMLERVTFADVPPNIAGLELGEELYPKFAWSLAPYMKTRLFDPTNPYRAEIGAKLSGNWDIAPGLVASGALTYPIAGNLGDGRGSDSVLPLVRSDGVLYDRDQDLDINNLTLAYHRQLSPNLYGRVTVGYLESMFGGVSTEVLWKKVDSPFALGVEVNYAKKREYDQMFGFQDYDVVTGHVSGYYAFGRDKNYLAQLDVGRYLAGDYGATLTLNRTFENGWRFGVFATLTDVPFEDFGEGSFDKGIIIEIPVNWFLGSPNRRSNVTTIRPLSRDGGARLKVDGRLYDLLSDYQQVGIEDQWGRFWK</sequence>